<reference evidence="1 2" key="1">
    <citation type="submission" date="2019-04" db="EMBL/GenBank/DDBJ databases">
        <title>Niastella caeni sp. nov., isolated from activated sludge.</title>
        <authorList>
            <person name="Sheng M."/>
        </authorList>
    </citation>
    <scope>NUCLEOTIDE SEQUENCE [LARGE SCALE GENOMIC DNA]</scope>
    <source>
        <strain evidence="1 2">HX-2-15</strain>
    </source>
</reference>
<comment type="caution">
    <text evidence="1">The sequence shown here is derived from an EMBL/GenBank/DDBJ whole genome shotgun (WGS) entry which is preliminary data.</text>
</comment>
<keyword evidence="2" id="KW-1185">Reference proteome</keyword>
<dbReference type="Proteomes" id="UP000306918">
    <property type="component" value="Unassembled WGS sequence"/>
</dbReference>
<accession>A0A4S8HLB4</accession>
<dbReference type="RefSeq" id="WP_136579339.1">
    <property type="nucleotide sequence ID" value="NZ_STFF01000006.1"/>
</dbReference>
<organism evidence="1 2">
    <name type="scientific">Niastella caeni</name>
    <dbReference type="NCBI Taxonomy" id="2569763"/>
    <lineage>
        <taxon>Bacteria</taxon>
        <taxon>Pseudomonadati</taxon>
        <taxon>Bacteroidota</taxon>
        <taxon>Chitinophagia</taxon>
        <taxon>Chitinophagales</taxon>
        <taxon>Chitinophagaceae</taxon>
        <taxon>Niastella</taxon>
    </lineage>
</organism>
<gene>
    <name evidence="1" type="ORF">FAM09_22205</name>
</gene>
<name>A0A4S8HLB4_9BACT</name>
<evidence type="ECO:0000313" key="1">
    <source>
        <dbReference type="EMBL" id="THU36100.1"/>
    </source>
</evidence>
<proteinExistence type="predicted"/>
<sequence length="329" mass="38200">MKQPAANASKSYSIVISPPDFFTYEPYEDFEKYLLECWVSASKVFSKFEFYYNQDKITIVTDWKKFKPQFKYSIDNADELIITVTGNATLIKSFSEYFVIRFIEMMYITMNLAAPGTFNIFDATLKCIEGESLLVNGFGVSLSSNPFEHFWETCGELNHWPKVSFMPLDKVVDWYKELNITLKAKATTNVERCLFSLINFGKDHAPFSPPSLIWITHSLEALYDTPKEGVLNALRNRLFLFLGEPASHKNEYKKKINALYELRSQFVHGSMEVAREPFFENIDKDVEVYMRYLSDTCDFGIMLLVATLQKIIIEKGKELKFHEQYKVAE</sequence>
<protein>
    <submittedName>
        <fullName evidence="1">Uncharacterized protein</fullName>
    </submittedName>
</protein>
<dbReference type="OrthoDB" id="2850018at2"/>
<dbReference type="EMBL" id="STFF01000006">
    <property type="protein sequence ID" value="THU36100.1"/>
    <property type="molecule type" value="Genomic_DNA"/>
</dbReference>
<dbReference type="AlphaFoldDB" id="A0A4S8HLB4"/>
<evidence type="ECO:0000313" key="2">
    <source>
        <dbReference type="Proteomes" id="UP000306918"/>
    </source>
</evidence>